<dbReference type="Proteomes" id="UP000233767">
    <property type="component" value="Unassembled WGS sequence"/>
</dbReference>
<dbReference type="RefSeq" id="WP_101472386.1">
    <property type="nucleotide sequence ID" value="NZ_PJND01000008.1"/>
</dbReference>
<keyword evidence="3" id="KW-1185">Reference proteome</keyword>
<dbReference type="EMBL" id="RCCB01000011">
    <property type="protein sequence ID" value="RLJ30188.1"/>
    <property type="molecule type" value="Genomic_DNA"/>
</dbReference>
<protein>
    <submittedName>
        <fullName evidence="2">Uncharacterized protein</fullName>
    </submittedName>
</protein>
<organism evidence="2 4">
    <name type="scientific">Flavobacterium lindanitolerans</name>
    <dbReference type="NCBI Taxonomy" id="428988"/>
    <lineage>
        <taxon>Bacteria</taxon>
        <taxon>Pseudomonadati</taxon>
        <taxon>Bacteroidota</taxon>
        <taxon>Flavobacteriia</taxon>
        <taxon>Flavobacteriales</taxon>
        <taxon>Flavobacteriaceae</taxon>
        <taxon>Flavobacterium</taxon>
    </lineage>
</organism>
<evidence type="ECO:0000313" key="2">
    <source>
        <dbReference type="EMBL" id="RLJ30188.1"/>
    </source>
</evidence>
<accession>A0A497UNW7</accession>
<proteinExistence type="predicted"/>
<comment type="caution">
    <text evidence="2">The sequence shown here is derived from an EMBL/GenBank/DDBJ whole genome shotgun (WGS) entry which is preliminary data.</text>
</comment>
<dbReference type="AlphaFoldDB" id="A0A497UNW7"/>
<reference evidence="1 3" key="1">
    <citation type="submission" date="2017-12" db="EMBL/GenBank/DDBJ databases">
        <title>Genomic Encyclopedia of Type Strains, Phase III (KMG-III): the genomes of soil and plant-associated and newly described type strains.</title>
        <authorList>
            <person name="Whitman W."/>
        </authorList>
    </citation>
    <scope>NUCLEOTIDE SEQUENCE [LARGE SCALE GENOMIC DNA]</scope>
    <source>
        <strain evidence="1 3">IP-10</strain>
    </source>
</reference>
<dbReference type="EMBL" id="PJND01000008">
    <property type="protein sequence ID" value="PKW21174.1"/>
    <property type="molecule type" value="Genomic_DNA"/>
</dbReference>
<gene>
    <name evidence="1" type="ORF">B0G92_2458</name>
    <name evidence="2" type="ORF">CLV50_1592</name>
</gene>
<evidence type="ECO:0000313" key="4">
    <source>
        <dbReference type="Proteomes" id="UP000275027"/>
    </source>
</evidence>
<reference evidence="2 4" key="2">
    <citation type="submission" date="2018-10" db="EMBL/GenBank/DDBJ databases">
        <title>Genomic Encyclopedia of Archaeal and Bacterial Type Strains, Phase II (KMG-II): from individual species to whole genera.</title>
        <authorList>
            <person name="Goeker M."/>
        </authorList>
    </citation>
    <scope>NUCLEOTIDE SEQUENCE [LARGE SCALE GENOMIC DNA]</scope>
    <source>
        <strain evidence="2 4">DSM 21886</strain>
    </source>
</reference>
<sequence>MKSSLLVLLSILFIQATTSKRKEVYICNSPNGKRFHYTESCEGLQNCTYKIEKITLREAQKAGKTRCGYER</sequence>
<name>A0A497UNW7_9FLAO</name>
<dbReference type="Proteomes" id="UP000275027">
    <property type="component" value="Unassembled WGS sequence"/>
</dbReference>
<evidence type="ECO:0000313" key="3">
    <source>
        <dbReference type="Proteomes" id="UP000233767"/>
    </source>
</evidence>
<evidence type="ECO:0000313" key="1">
    <source>
        <dbReference type="EMBL" id="PKW21174.1"/>
    </source>
</evidence>